<dbReference type="AlphaFoldDB" id="A0A410Q9A7"/>
<evidence type="ECO:0000259" key="3">
    <source>
        <dbReference type="Pfam" id="PF14620"/>
    </source>
</evidence>
<dbReference type="NCBIfam" id="TIGR02889">
    <property type="entry name" value="spore_YpeB"/>
    <property type="match status" value="1"/>
</dbReference>
<reference evidence="6" key="1">
    <citation type="submission" date="2019-01" db="EMBL/GenBank/DDBJ databases">
        <title>Draft genomes of a novel of Sporanaerobacter strains.</title>
        <authorList>
            <person name="Ma S."/>
        </authorList>
    </citation>
    <scope>NUCLEOTIDE SEQUENCE [LARGE SCALE GENOMIC DNA]</scope>
    <source>
        <strain evidence="6">NJN-17</strain>
    </source>
</reference>
<dbReference type="Pfam" id="PF14620">
    <property type="entry name" value="YPEB_PepSY1-2"/>
    <property type="match status" value="1"/>
</dbReference>
<keyword evidence="1" id="KW-1133">Transmembrane helix</keyword>
<dbReference type="Pfam" id="PF03413">
    <property type="entry name" value="PepSY"/>
    <property type="match status" value="1"/>
</dbReference>
<evidence type="ECO:0000259" key="2">
    <source>
        <dbReference type="Pfam" id="PF03413"/>
    </source>
</evidence>
<keyword evidence="6" id="KW-1185">Reference proteome</keyword>
<keyword evidence="1" id="KW-0472">Membrane</keyword>
<feature type="domain" description="Sporulation protein YpeB N-terminal" evidence="4">
    <location>
        <begin position="32"/>
        <end position="159"/>
    </location>
</feature>
<dbReference type="InterPro" id="IPR014239">
    <property type="entry name" value="YpeB_PepSY1-2"/>
</dbReference>
<organism evidence="5 6">
    <name type="scientific">Acidilutibacter cellobiosedens</name>
    <dbReference type="NCBI Taxonomy" id="2507161"/>
    <lineage>
        <taxon>Bacteria</taxon>
        <taxon>Bacillati</taxon>
        <taxon>Bacillota</taxon>
        <taxon>Tissierellia</taxon>
        <taxon>Tissierellales</taxon>
        <taxon>Acidilutibacteraceae</taxon>
        <taxon>Acidilutibacter</taxon>
    </lineage>
</organism>
<gene>
    <name evidence="5" type="primary">ypeB</name>
    <name evidence="5" type="ORF">EQM13_02770</name>
</gene>
<keyword evidence="1" id="KW-0812">Transmembrane</keyword>
<name>A0A410Q9A7_9FIRM</name>
<evidence type="ECO:0000313" key="6">
    <source>
        <dbReference type="Proteomes" id="UP000287969"/>
    </source>
</evidence>
<evidence type="ECO:0000256" key="1">
    <source>
        <dbReference type="SAM" id="Phobius"/>
    </source>
</evidence>
<evidence type="ECO:0000313" key="5">
    <source>
        <dbReference type="EMBL" id="QAT60573.1"/>
    </source>
</evidence>
<dbReference type="Proteomes" id="UP000287969">
    <property type="component" value="Chromosome"/>
</dbReference>
<accession>A0A410Q9A7</accession>
<dbReference type="RefSeq" id="WP_128751894.1">
    <property type="nucleotide sequence ID" value="NZ_CP035282.1"/>
</dbReference>
<dbReference type="EMBL" id="CP035282">
    <property type="protein sequence ID" value="QAT60573.1"/>
    <property type="molecule type" value="Genomic_DNA"/>
</dbReference>
<dbReference type="InterPro" id="IPR048402">
    <property type="entry name" value="YpeB_N"/>
</dbReference>
<feature type="transmembrane region" description="Helical" evidence="1">
    <location>
        <begin position="7"/>
        <end position="26"/>
    </location>
</feature>
<protein>
    <submittedName>
        <fullName evidence="5">Germination protein YpeB</fullName>
    </submittedName>
</protein>
<dbReference type="InterPro" id="IPR025711">
    <property type="entry name" value="PepSY"/>
</dbReference>
<evidence type="ECO:0000259" key="4">
    <source>
        <dbReference type="Pfam" id="PF20769"/>
    </source>
</evidence>
<dbReference type="Pfam" id="PF20769">
    <property type="entry name" value="YPEB_N"/>
    <property type="match status" value="1"/>
</dbReference>
<feature type="domain" description="PepSY" evidence="2">
    <location>
        <begin position="381"/>
        <end position="439"/>
    </location>
</feature>
<sequence>MKIRGKAWIPTVILSIALIVSLIWGYNQYKLKNKYEISLSNQYQRLFYDVKKHVENVQIDLSKALLSNSRNQNVLMLSQIMSESNSAQDKLSQMPINHSDVGKTEKFLSQVADYSYYLIQTHLKGEELTSKQRETLFNLQGSSSNFNKELSEAQNKIAQSMENTTTAQLSKVEEANQSVLNTQLLNLEKEMGKSPELIYDGPFSEQNLGKKPVGLGTKKVTLKEAQKIATDFIGVKKVEEISTYENGKDISLVKIPSYTFNIVPENTSKDRAIYMGVSQKGGNVVWMSNPRAVSKVNISMKQAEQKAAAFLKEKGMENMEPNYSLKYDGVGIFNFAYKNDDVTIYSDLIKVNVALDNGEIVGYDANTYLMNHQERDIPEPKLTQAEAREKVKVDYDIDSVRLAIIPKGSREPLCYEFKGKYRGSDFIIYINAVTGDEEEILQIIKNENGTLTF</sequence>
<dbReference type="GO" id="GO:0009847">
    <property type="term" value="P:spore germination"/>
    <property type="evidence" value="ECO:0007669"/>
    <property type="project" value="InterPro"/>
</dbReference>
<proteinExistence type="predicted"/>
<dbReference type="KEGG" id="spoa:EQM13_02770"/>
<dbReference type="OrthoDB" id="2372097at2"/>
<feature type="domain" description="Sporulation protein YpeB PepSY1 and PepSY2" evidence="3">
    <location>
        <begin position="181"/>
        <end position="378"/>
    </location>
</feature>